<dbReference type="CDD" id="cd02440">
    <property type="entry name" value="AdoMet_MTases"/>
    <property type="match status" value="1"/>
</dbReference>
<dbReference type="InterPro" id="IPR040758">
    <property type="entry name" value="PrmC_N"/>
</dbReference>
<keyword evidence="2 5" id="KW-0808">Transferase</keyword>
<dbReference type="GO" id="GO:0102559">
    <property type="term" value="F:peptide chain release factor N(5)-glutamine methyltransferase activity"/>
    <property type="evidence" value="ECO:0007669"/>
    <property type="project" value="UniProtKB-EC"/>
</dbReference>
<dbReference type="InterPro" id="IPR029063">
    <property type="entry name" value="SAM-dependent_MTases_sf"/>
</dbReference>
<comment type="caution">
    <text evidence="5">Lacks conserved residue(s) required for the propagation of feature annotation.</text>
</comment>
<dbReference type="InterPro" id="IPR007848">
    <property type="entry name" value="Small_mtfrase_dom"/>
</dbReference>
<dbReference type="RefSeq" id="WP_150089247.1">
    <property type="nucleotide sequence ID" value="NZ_VWSF01000011.1"/>
</dbReference>
<comment type="similarity">
    <text evidence="5">Belongs to the protein N5-glutamine methyltransferase family. PrmC subfamily.</text>
</comment>
<feature type="binding site" evidence="5">
    <location>
        <position position="145"/>
    </location>
    <ligand>
        <name>S-adenosyl-L-methionine</name>
        <dbReference type="ChEBI" id="CHEBI:59789"/>
    </ligand>
</feature>
<dbReference type="EC" id="2.1.1.297" evidence="5"/>
<dbReference type="InterPro" id="IPR050320">
    <property type="entry name" value="N5-glutamine_MTase"/>
</dbReference>
<evidence type="ECO:0000259" key="7">
    <source>
        <dbReference type="Pfam" id="PF17827"/>
    </source>
</evidence>
<dbReference type="NCBIfam" id="TIGR03534">
    <property type="entry name" value="RF_mod_PrmC"/>
    <property type="match status" value="1"/>
</dbReference>
<dbReference type="InterPro" id="IPR019874">
    <property type="entry name" value="RF_methyltr_PrmC"/>
</dbReference>
<evidence type="ECO:0000259" key="6">
    <source>
        <dbReference type="Pfam" id="PF05175"/>
    </source>
</evidence>
<dbReference type="SUPFAM" id="SSF53335">
    <property type="entry name" value="S-adenosyl-L-methionine-dependent methyltransferases"/>
    <property type="match status" value="1"/>
</dbReference>
<accession>A0A5M6DCI6</accession>
<evidence type="ECO:0000256" key="4">
    <source>
        <dbReference type="ARBA" id="ARBA00048391"/>
    </source>
</evidence>
<dbReference type="EMBL" id="VWSF01000011">
    <property type="protein sequence ID" value="KAA5544176.1"/>
    <property type="molecule type" value="Genomic_DNA"/>
</dbReference>
<comment type="function">
    <text evidence="5">Methylates the class 1 translation termination release factors RF1/PrfA and RF2/PrfB on the glutamine residue of the universally conserved GGQ motif.</text>
</comment>
<dbReference type="PANTHER" id="PTHR18895:SF74">
    <property type="entry name" value="MTRF1L RELEASE FACTOR GLUTAMINE METHYLTRANSFERASE"/>
    <property type="match status" value="1"/>
</dbReference>
<dbReference type="Pfam" id="PF05175">
    <property type="entry name" value="MTS"/>
    <property type="match status" value="1"/>
</dbReference>
<dbReference type="Proteomes" id="UP000323426">
    <property type="component" value="Unassembled WGS sequence"/>
</dbReference>
<proteinExistence type="inferred from homology"/>
<feature type="domain" description="Release factor glutamine methyltransferase N-terminal" evidence="7">
    <location>
        <begin position="12"/>
        <end position="77"/>
    </location>
</feature>
<protein>
    <recommendedName>
        <fullName evidence="5">Release factor glutamine methyltransferase</fullName>
        <shortName evidence="5">RF MTase</shortName>
        <ecNumber evidence="5">2.1.1.297</ecNumber>
    </recommendedName>
    <alternativeName>
        <fullName evidence="5">N5-glutamine methyltransferase PrmC</fullName>
    </alternativeName>
    <alternativeName>
        <fullName evidence="5">Protein-(glutamine-N5) MTase PrmC</fullName>
    </alternativeName>
    <alternativeName>
        <fullName evidence="5">Protein-glutamine N-methyltransferase PrmC</fullName>
    </alternativeName>
</protein>
<comment type="caution">
    <text evidence="8">The sequence shown here is derived from an EMBL/GenBank/DDBJ whole genome shotgun (WGS) entry which is preliminary data.</text>
</comment>
<keyword evidence="3 5" id="KW-0949">S-adenosyl-L-methionine</keyword>
<keyword evidence="1 5" id="KW-0489">Methyltransferase</keyword>
<evidence type="ECO:0000256" key="2">
    <source>
        <dbReference type="ARBA" id="ARBA00022679"/>
    </source>
</evidence>
<name>A0A5M6DCI6_9BACT</name>
<evidence type="ECO:0000313" key="9">
    <source>
        <dbReference type="Proteomes" id="UP000323426"/>
    </source>
</evidence>
<dbReference type="NCBIfam" id="TIGR00536">
    <property type="entry name" value="hemK_fam"/>
    <property type="match status" value="1"/>
</dbReference>
<organism evidence="8 9">
    <name type="scientific">Adhaeribacter rhizoryzae</name>
    <dbReference type="NCBI Taxonomy" id="2607907"/>
    <lineage>
        <taxon>Bacteria</taxon>
        <taxon>Pseudomonadati</taxon>
        <taxon>Bacteroidota</taxon>
        <taxon>Cytophagia</taxon>
        <taxon>Cytophagales</taxon>
        <taxon>Hymenobacteraceae</taxon>
        <taxon>Adhaeribacter</taxon>
    </lineage>
</organism>
<dbReference type="GO" id="GO:0003676">
    <property type="term" value="F:nucleic acid binding"/>
    <property type="evidence" value="ECO:0007669"/>
    <property type="project" value="InterPro"/>
</dbReference>
<evidence type="ECO:0000256" key="1">
    <source>
        <dbReference type="ARBA" id="ARBA00022603"/>
    </source>
</evidence>
<reference evidence="8 9" key="1">
    <citation type="submission" date="2019-09" db="EMBL/GenBank/DDBJ databases">
        <title>Genome sequence and assembly of Adhaeribacter sp.</title>
        <authorList>
            <person name="Chhetri G."/>
        </authorList>
    </citation>
    <scope>NUCLEOTIDE SEQUENCE [LARGE SCALE GENOMIC DNA]</scope>
    <source>
        <strain evidence="8 9">DK36</strain>
    </source>
</reference>
<gene>
    <name evidence="5 8" type="primary">prmC</name>
    <name evidence="8" type="ORF">F0145_14800</name>
</gene>
<dbReference type="InterPro" id="IPR002052">
    <property type="entry name" value="DNA_methylase_N6_adenine_CS"/>
</dbReference>
<evidence type="ECO:0000313" key="8">
    <source>
        <dbReference type="EMBL" id="KAA5544176.1"/>
    </source>
</evidence>
<comment type="catalytic activity">
    <reaction evidence="4 5">
        <text>L-glutaminyl-[peptide chain release factor] + S-adenosyl-L-methionine = N(5)-methyl-L-glutaminyl-[peptide chain release factor] + S-adenosyl-L-homocysteine + H(+)</text>
        <dbReference type="Rhea" id="RHEA:42896"/>
        <dbReference type="Rhea" id="RHEA-COMP:10271"/>
        <dbReference type="Rhea" id="RHEA-COMP:10272"/>
        <dbReference type="ChEBI" id="CHEBI:15378"/>
        <dbReference type="ChEBI" id="CHEBI:30011"/>
        <dbReference type="ChEBI" id="CHEBI:57856"/>
        <dbReference type="ChEBI" id="CHEBI:59789"/>
        <dbReference type="ChEBI" id="CHEBI:61891"/>
        <dbReference type="EC" id="2.1.1.297"/>
    </reaction>
</comment>
<feature type="domain" description="Methyltransferase small" evidence="6">
    <location>
        <begin position="114"/>
        <end position="200"/>
    </location>
</feature>
<feature type="binding site" evidence="5">
    <location>
        <position position="190"/>
    </location>
    <ligand>
        <name>S-adenosyl-L-methionine</name>
        <dbReference type="ChEBI" id="CHEBI:59789"/>
    </ligand>
</feature>
<evidence type="ECO:0000256" key="5">
    <source>
        <dbReference type="HAMAP-Rule" id="MF_02126"/>
    </source>
</evidence>
<dbReference type="Gene3D" id="1.10.8.10">
    <property type="entry name" value="DNA helicase RuvA subunit, C-terminal domain"/>
    <property type="match status" value="1"/>
</dbReference>
<dbReference type="InterPro" id="IPR004556">
    <property type="entry name" value="HemK-like"/>
</dbReference>
<evidence type="ECO:0000256" key="3">
    <source>
        <dbReference type="ARBA" id="ARBA00022691"/>
    </source>
</evidence>
<feature type="binding site" evidence="5">
    <location>
        <begin position="190"/>
        <end position="193"/>
    </location>
    <ligand>
        <name>substrate</name>
    </ligand>
</feature>
<dbReference type="Pfam" id="PF17827">
    <property type="entry name" value="PrmC_N"/>
    <property type="match status" value="1"/>
</dbReference>
<dbReference type="HAMAP" id="MF_02126">
    <property type="entry name" value="RF_methyltr_PrmC"/>
    <property type="match status" value="1"/>
</dbReference>
<dbReference type="AlphaFoldDB" id="A0A5M6DCI6"/>
<dbReference type="PANTHER" id="PTHR18895">
    <property type="entry name" value="HEMK METHYLTRANSFERASE"/>
    <property type="match status" value="1"/>
</dbReference>
<sequence length="287" mass="32375">MKNIQDLISHIRTAISNIYEKPEADALAMQVAEHVLQLTRLQLSTERQTPVNEQTWLSVEKIISRLQQHEPLQYVLGTAHFYGLELKVSPAVLIPRPETEELVDIIIKENIAGHNLQVLDICTGSGCIPIALSAHLKAQAVYGLDISEPALAVAQHNALKYQQPVKWLQQDILAGPLNLPPRSFDIIVSNPPYVLQQEKRLMRANVIDFEPHLALFVPNEDALQFYEQIAIQALTLLKPTGILYFEINENKAASLTLMLQEMGYKTIKILKDMFGKDRFIRATINSI</sequence>
<keyword evidence="9" id="KW-1185">Reference proteome</keyword>
<dbReference type="GO" id="GO:0032259">
    <property type="term" value="P:methylation"/>
    <property type="evidence" value="ECO:0007669"/>
    <property type="project" value="UniProtKB-KW"/>
</dbReference>
<dbReference type="Gene3D" id="3.40.50.150">
    <property type="entry name" value="Vaccinia Virus protein VP39"/>
    <property type="match status" value="1"/>
</dbReference>
<dbReference type="PROSITE" id="PS00092">
    <property type="entry name" value="N6_MTASE"/>
    <property type="match status" value="1"/>
</dbReference>